<gene>
    <name evidence="6" type="ORF">DI556_21780</name>
</gene>
<dbReference type="GO" id="GO:0003700">
    <property type="term" value="F:DNA-binding transcription factor activity"/>
    <property type="evidence" value="ECO:0007669"/>
    <property type="project" value="InterPro"/>
</dbReference>
<accession>A0A2W5N554</accession>
<keyword evidence="1" id="KW-0805">Transcription regulation</keyword>
<protein>
    <submittedName>
        <fullName evidence="6">GntR family transcriptional regulator</fullName>
    </submittedName>
</protein>
<feature type="region of interest" description="Disordered" evidence="4">
    <location>
        <begin position="1"/>
        <end position="35"/>
    </location>
</feature>
<dbReference type="InterPro" id="IPR011711">
    <property type="entry name" value="GntR_C"/>
</dbReference>
<dbReference type="SUPFAM" id="SSF48008">
    <property type="entry name" value="GntR ligand-binding domain-like"/>
    <property type="match status" value="1"/>
</dbReference>
<proteinExistence type="predicted"/>
<dbReference type="Gene3D" id="1.10.10.10">
    <property type="entry name" value="Winged helix-like DNA-binding domain superfamily/Winged helix DNA-binding domain"/>
    <property type="match status" value="1"/>
</dbReference>
<feature type="domain" description="HTH gntR-type" evidence="5">
    <location>
        <begin position="47"/>
        <end position="113"/>
    </location>
</feature>
<evidence type="ECO:0000256" key="3">
    <source>
        <dbReference type="ARBA" id="ARBA00023163"/>
    </source>
</evidence>
<evidence type="ECO:0000256" key="2">
    <source>
        <dbReference type="ARBA" id="ARBA00023125"/>
    </source>
</evidence>
<dbReference type="Pfam" id="PF00392">
    <property type="entry name" value="GntR"/>
    <property type="match status" value="1"/>
</dbReference>
<organism evidence="6 7">
    <name type="scientific">Rhodovulum sulfidophilum</name>
    <name type="common">Rhodobacter sulfidophilus</name>
    <dbReference type="NCBI Taxonomy" id="35806"/>
    <lineage>
        <taxon>Bacteria</taxon>
        <taxon>Pseudomonadati</taxon>
        <taxon>Pseudomonadota</taxon>
        <taxon>Alphaproteobacteria</taxon>
        <taxon>Rhodobacterales</taxon>
        <taxon>Paracoccaceae</taxon>
        <taxon>Rhodovulum</taxon>
    </lineage>
</organism>
<evidence type="ECO:0000313" key="7">
    <source>
        <dbReference type="Proteomes" id="UP000249185"/>
    </source>
</evidence>
<evidence type="ECO:0000313" key="6">
    <source>
        <dbReference type="EMBL" id="PZQ45875.1"/>
    </source>
</evidence>
<evidence type="ECO:0000256" key="4">
    <source>
        <dbReference type="SAM" id="MobiDB-lite"/>
    </source>
</evidence>
<dbReference type="Proteomes" id="UP000249185">
    <property type="component" value="Unassembled WGS sequence"/>
</dbReference>
<evidence type="ECO:0000256" key="1">
    <source>
        <dbReference type="ARBA" id="ARBA00023015"/>
    </source>
</evidence>
<keyword evidence="2" id="KW-0238">DNA-binding</keyword>
<dbReference type="EMBL" id="QFPW01000036">
    <property type="protein sequence ID" value="PZQ45875.1"/>
    <property type="molecule type" value="Genomic_DNA"/>
</dbReference>
<dbReference type="PROSITE" id="PS50949">
    <property type="entry name" value="HTH_GNTR"/>
    <property type="match status" value="1"/>
</dbReference>
<dbReference type="PANTHER" id="PTHR43537:SF5">
    <property type="entry name" value="UXU OPERON TRANSCRIPTIONAL REGULATOR"/>
    <property type="match status" value="1"/>
</dbReference>
<dbReference type="Pfam" id="PF07729">
    <property type="entry name" value="FCD"/>
    <property type="match status" value="1"/>
</dbReference>
<sequence length="257" mass="28542">MSELGATASTFVRLEKDSGRPQVPGKRITNSTEDAGVAPLPADKVGVSLSRVAYDAVLRQILNGTLRGNDVVQEGKLAADLGLSRTPMREAIGKLEGEGFLVRNGRTLMVQELTLADYLEIVHMRRCLESEAIAIAIESVGKPDFTEDFLRGLRDEFEALPLDAGQEAYWHIDTRLHGAILRASHSKLLYNYVLSLRQRTLLFGSDRQQARLEVGRNEHLAIIDALLARDKEAAVAAMRRHLDNIRDDALRSLWQFG</sequence>
<name>A0A2W5N554_RHOSU</name>
<dbReference type="InterPro" id="IPR000524">
    <property type="entry name" value="Tscrpt_reg_HTH_GntR"/>
</dbReference>
<dbReference type="SMART" id="SM00895">
    <property type="entry name" value="FCD"/>
    <property type="match status" value="1"/>
</dbReference>
<dbReference type="Gene3D" id="1.20.120.530">
    <property type="entry name" value="GntR ligand-binding domain-like"/>
    <property type="match status" value="1"/>
</dbReference>
<dbReference type="InterPro" id="IPR036390">
    <property type="entry name" value="WH_DNA-bd_sf"/>
</dbReference>
<reference evidence="6 7" key="1">
    <citation type="submission" date="2017-08" db="EMBL/GenBank/DDBJ databases">
        <title>Infants hospitalized years apart are colonized by the same room-sourced microbial strains.</title>
        <authorList>
            <person name="Brooks B."/>
            <person name="Olm M.R."/>
            <person name="Firek B.A."/>
            <person name="Baker R."/>
            <person name="Thomas B.C."/>
            <person name="Morowitz M.J."/>
            <person name="Banfield J.F."/>
        </authorList>
    </citation>
    <scope>NUCLEOTIDE SEQUENCE [LARGE SCALE GENOMIC DNA]</scope>
    <source>
        <strain evidence="6">S2_005_002_R2_34</strain>
    </source>
</reference>
<dbReference type="InterPro" id="IPR036388">
    <property type="entry name" value="WH-like_DNA-bd_sf"/>
</dbReference>
<comment type="caution">
    <text evidence="6">The sequence shown here is derived from an EMBL/GenBank/DDBJ whole genome shotgun (WGS) entry which is preliminary data.</text>
</comment>
<evidence type="ECO:0000259" key="5">
    <source>
        <dbReference type="PROSITE" id="PS50949"/>
    </source>
</evidence>
<dbReference type="SUPFAM" id="SSF46785">
    <property type="entry name" value="Winged helix' DNA-binding domain"/>
    <property type="match status" value="1"/>
</dbReference>
<dbReference type="PRINTS" id="PR00035">
    <property type="entry name" value="HTHGNTR"/>
</dbReference>
<dbReference type="GO" id="GO:0003677">
    <property type="term" value="F:DNA binding"/>
    <property type="evidence" value="ECO:0007669"/>
    <property type="project" value="UniProtKB-KW"/>
</dbReference>
<dbReference type="InterPro" id="IPR008920">
    <property type="entry name" value="TF_FadR/GntR_C"/>
</dbReference>
<keyword evidence="3" id="KW-0804">Transcription</keyword>
<dbReference type="AlphaFoldDB" id="A0A2W5N554"/>
<dbReference type="PANTHER" id="PTHR43537">
    <property type="entry name" value="TRANSCRIPTIONAL REGULATOR, GNTR FAMILY"/>
    <property type="match status" value="1"/>
</dbReference>